<geneLocation type="plasmid" evidence="2 3">
    <name>pTM3</name>
</geneLocation>
<evidence type="ECO:0000313" key="3">
    <source>
        <dbReference type="Proteomes" id="UP000005258"/>
    </source>
</evidence>
<dbReference type="PATRIC" id="fig|1110502.3.peg.5783"/>
<proteinExistence type="predicted"/>
<dbReference type="InterPro" id="IPR037053">
    <property type="entry name" value="Phage_tail_collar_dom_sf"/>
</dbReference>
<gene>
    <name evidence="2" type="ordered locus">TMO_c0901</name>
</gene>
<keyword evidence="2" id="KW-0614">Plasmid</keyword>
<dbReference type="AlphaFoldDB" id="I3TXM3"/>
<accession>I3TXM3</accession>
<feature type="domain" description="Phage tail collar" evidence="1">
    <location>
        <begin position="2"/>
        <end position="22"/>
    </location>
</feature>
<keyword evidence="3" id="KW-1185">Reference proteome</keyword>
<evidence type="ECO:0000313" key="2">
    <source>
        <dbReference type="EMBL" id="AFK57511.1"/>
    </source>
</evidence>
<dbReference type="Gene3D" id="3.90.1340.10">
    <property type="entry name" value="Phage tail collar domain"/>
    <property type="match status" value="1"/>
</dbReference>
<dbReference type="HOGENOM" id="CLU_2195752_0_0_5"/>
<name>I3TXM3_TISMK</name>
<reference evidence="2 3" key="1">
    <citation type="journal article" date="2012" name="J. Am. Chem. Soc.">
        <title>Bacterial biosynthesis and maturation of the didemnin anti-cancer agents.</title>
        <authorList>
            <person name="Xu Y."/>
            <person name="Kersten R.D."/>
            <person name="Nam S.J."/>
            <person name="Lu L."/>
            <person name="Al-Suwailem A.M."/>
            <person name="Zheng H."/>
            <person name="Fenical W."/>
            <person name="Dorrestein P.C."/>
            <person name="Moore B.S."/>
            <person name="Qian P.Y."/>
        </authorList>
    </citation>
    <scope>NUCLEOTIDE SEQUENCE [LARGE SCALE GENOMIC DNA]</scope>
    <source>
        <strain evidence="2 3">KA081020-065</strain>
    </source>
</reference>
<dbReference type="Pfam" id="PF07484">
    <property type="entry name" value="Collar"/>
    <property type="match status" value="1"/>
</dbReference>
<dbReference type="SUPFAM" id="SSF88874">
    <property type="entry name" value="Receptor-binding domain of short tail fibre protein gp12"/>
    <property type="match status" value="1"/>
</dbReference>
<sequence length="108" mass="11199">MIGTTYGGDGVETFALPDLRGRRWTGADAATHPVGGALGRCRPGRHRPGQCRHHRHGPCRPFGFCRADGRFLAPAIEGGLAVLPAGGGVPVPLGAPWLAATAIIRATL</sequence>
<protein>
    <submittedName>
        <fullName evidence="2">Phage tail collar domain-containing protein</fullName>
    </submittedName>
</protein>
<dbReference type="InterPro" id="IPR011083">
    <property type="entry name" value="Phage_tail_collar_dom"/>
</dbReference>
<organism evidence="2 3">
    <name type="scientific">Tistrella mobilis (strain KA081020-065)</name>
    <dbReference type="NCBI Taxonomy" id="1110502"/>
    <lineage>
        <taxon>Bacteria</taxon>
        <taxon>Pseudomonadati</taxon>
        <taxon>Pseudomonadota</taxon>
        <taxon>Alphaproteobacteria</taxon>
        <taxon>Geminicoccales</taxon>
        <taxon>Geminicoccaceae</taxon>
        <taxon>Tistrella</taxon>
    </lineage>
</organism>
<evidence type="ECO:0000259" key="1">
    <source>
        <dbReference type="Pfam" id="PF07484"/>
    </source>
</evidence>
<dbReference type="EMBL" id="CP003239">
    <property type="protein sequence ID" value="AFK57511.1"/>
    <property type="molecule type" value="Genomic_DNA"/>
</dbReference>
<dbReference type="KEGG" id="tmo:TMO_c0901"/>
<dbReference type="Proteomes" id="UP000005258">
    <property type="component" value="Plasmid pTM3"/>
</dbReference>